<dbReference type="OrthoDB" id="1628901at2"/>
<feature type="domain" description="Peptidase M56" evidence="2">
    <location>
        <begin position="6"/>
        <end position="268"/>
    </location>
</feature>
<keyword evidence="1" id="KW-1133">Transmembrane helix</keyword>
<dbReference type="PANTHER" id="PTHR34978">
    <property type="entry name" value="POSSIBLE SENSOR-TRANSDUCER PROTEIN BLAR"/>
    <property type="match status" value="1"/>
</dbReference>
<feature type="transmembrane region" description="Helical" evidence="1">
    <location>
        <begin position="6"/>
        <end position="22"/>
    </location>
</feature>
<gene>
    <name evidence="3" type="ORF">ATN00_18345</name>
</gene>
<dbReference type="EMBL" id="CP013264">
    <property type="protein sequence ID" value="ALR21964.1"/>
    <property type="molecule type" value="Genomic_DNA"/>
</dbReference>
<dbReference type="AlphaFoldDB" id="A0A0S3F2R0"/>
<dbReference type="Pfam" id="PF05569">
    <property type="entry name" value="Peptidase_M56"/>
    <property type="match status" value="1"/>
</dbReference>
<feature type="transmembrane region" description="Helical" evidence="1">
    <location>
        <begin position="94"/>
        <end position="115"/>
    </location>
</feature>
<keyword evidence="4" id="KW-1185">Reference proteome</keyword>
<dbReference type="InterPro" id="IPR008756">
    <property type="entry name" value="Peptidase_M56"/>
</dbReference>
<accession>A0A0S3F2R0</accession>
<feature type="transmembrane region" description="Helical" evidence="1">
    <location>
        <begin position="29"/>
        <end position="48"/>
    </location>
</feature>
<evidence type="ECO:0000256" key="1">
    <source>
        <dbReference type="SAM" id="Phobius"/>
    </source>
</evidence>
<keyword evidence="1" id="KW-0472">Membrane</keyword>
<evidence type="ECO:0000313" key="4">
    <source>
        <dbReference type="Proteomes" id="UP000056968"/>
    </source>
</evidence>
<reference evidence="3 4" key="1">
    <citation type="submission" date="2015-11" db="EMBL/GenBank/DDBJ databases">
        <title>A Two-component Flavoprotein Monooxygenase System MeaXY Responsible for para-Hydroxylation of 2-Methyl-6-ethylaniline and 2,6-Diethylaniline in Sphingobium baderi DE-13.</title>
        <authorList>
            <person name="Cheng M."/>
            <person name="Meng Q."/>
            <person name="Yang Y."/>
            <person name="Chu C."/>
            <person name="Yan X."/>
            <person name="He J."/>
            <person name="Li S."/>
        </authorList>
    </citation>
    <scope>NUCLEOTIDE SEQUENCE [LARGE SCALE GENOMIC DNA]</scope>
    <source>
        <strain evidence="3 4">DE-13</strain>
    </source>
</reference>
<dbReference type="STRING" id="1332080.ATN00_18345"/>
<sequence length="503" mass="54198">MSIWLAETLIATTLLMALVMMVRRPVARWIGAGVAYWLWALPLARMLLPTLPSQVAAPSPLQTAVDQSGIPEFMTVISVSSPANAPSSAPWLEIAIAVWLCGVVAFLALQLVGYIRFRQHMLEGATLIEQERRIRIITSPQAGGPLAFGVLRPYIVLPVDFELRFDAEEQAMAIAHERAHHDHGDLAANMAALLLLAIHWCNPVAWIAYRAYRADQEQACDARVLALYGQDQAHAYGRAILKAAGGRQFAGACHLTRIAALKGRLKMLSNHEMSLRRISWGMALVGLATVTGLALTASGGRAARQMSAITEQVETVDFTRLSDLVAQPAHADEPATMQTADAPEAVDAPPAAPAIAQAHHAVPFAPVAPPPPMAPTADMVPPVPPLPPVPPVARVSDAGMEAYAIPSEADIRRRIPNVDVRNGCDGDQTVSHRETVGADGRRHIRVRICETAIKAQASNAARAGLIKARVEAARAMKMSDEIRAEVLRDLDEEIARIDNRAGD</sequence>
<dbReference type="KEGG" id="sbd:ATN00_18345"/>
<feature type="transmembrane region" description="Helical" evidence="1">
    <location>
        <begin position="278"/>
        <end position="297"/>
    </location>
</feature>
<evidence type="ECO:0000313" key="3">
    <source>
        <dbReference type="EMBL" id="ALR21964.1"/>
    </source>
</evidence>
<feature type="transmembrane region" description="Helical" evidence="1">
    <location>
        <begin position="186"/>
        <end position="209"/>
    </location>
</feature>
<evidence type="ECO:0000259" key="2">
    <source>
        <dbReference type="Pfam" id="PF05569"/>
    </source>
</evidence>
<dbReference type="Proteomes" id="UP000056968">
    <property type="component" value="Chromosome"/>
</dbReference>
<dbReference type="CDD" id="cd07341">
    <property type="entry name" value="M56_BlaR1_MecR1_like"/>
    <property type="match status" value="1"/>
</dbReference>
<organism evidence="3 4">
    <name type="scientific">Sphingobium baderi</name>
    <dbReference type="NCBI Taxonomy" id="1332080"/>
    <lineage>
        <taxon>Bacteria</taxon>
        <taxon>Pseudomonadati</taxon>
        <taxon>Pseudomonadota</taxon>
        <taxon>Alphaproteobacteria</taxon>
        <taxon>Sphingomonadales</taxon>
        <taxon>Sphingomonadaceae</taxon>
        <taxon>Sphingobium</taxon>
    </lineage>
</organism>
<proteinExistence type="predicted"/>
<keyword evidence="1" id="KW-0812">Transmembrane</keyword>
<dbReference type="RefSeq" id="WP_062067447.1">
    <property type="nucleotide sequence ID" value="NZ_CP013264.1"/>
</dbReference>
<dbReference type="PANTHER" id="PTHR34978:SF3">
    <property type="entry name" value="SLR0241 PROTEIN"/>
    <property type="match status" value="1"/>
</dbReference>
<dbReference type="InterPro" id="IPR052173">
    <property type="entry name" value="Beta-lactam_resp_regulator"/>
</dbReference>
<protein>
    <submittedName>
        <fullName evidence="3">Energy transducer TonB</fullName>
    </submittedName>
</protein>
<name>A0A0S3F2R0_9SPHN</name>